<name>X0UVZ2_9ZZZZ</name>
<evidence type="ECO:0000313" key="1">
    <source>
        <dbReference type="EMBL" id="GAG09989.1"/>
    </source>
</evidence>
<dbReference type="EMBL" id="BARS01023303">
    <property type="protein sequence ID" value="GAG09989.1"/>
    <property type="molecule type" value="Genomic_DNA"/>
</dbReference>
<reference evidence="1" key="1">
    <citation type="journal article" date="2014" name="Front. Microbiol.">
        <title>High frequency of phylogenetically diverse reductive dehalogenase-homologous genes in deep subseafloor sedimentary metagenomes.</title>
        <authorList>
            <person name="Kawai M."/>
            <person name="Futagami T."/>
            <person name="Toyoda A."/>
            <person name="Takaki Y."/>
            <person name="Nishi S."/>
            <person name="Hori S."/>
            <person name="Arai W."/>
            <person name="Tsubouchi T."/>
            <person name="Morono Y."/>
            <person name="Uchiyama I."/>
            <person name="Ito T."/>
            <person name="Fujiyama A."/>
            <person name="Inagaki F."/>
            <person name="Takami H."/>
        </authorList>
    </citation>
    <scope>NUCLEOTIDE SEQUENCE</scope>
    <source>
        <strain evidence="1">Expedition CK06-06</strain>
    </source>
</reference>
<feature type="non-terminal residue" evidence="1">
    <location>
        <position position="1"/>
    </location>
</feature>
<organism evidence="1">
    <name type="scientific">marine sediment metagenome</name>
    <dbReference type="NCBI Taxonomy" id="412755"/>
    <lineage>
        <taxon>unclassified sequences</taxon>
        <taxon>metagenomes</taxon>
        <taxon>ecological metagenomes</taxon>
    </lineage>
</organism>
<protein>
    <submittedName>
        <fullName evidence="1">Uncharacterized protein</fullName>
    </submittedName>
</protein>
<comment type="caution">
    <text evidence="1">The sequence shown here is derived from an EMBL/GenBank/DDBJ whole genome shotgun (WGS) entry which is preliminary data.</text>
</comment>
<gene>
    <name evidence="1" type="ORF">S01H1_37119</name>
</gene>
<dbReference type="AlphaFoldDB" id="X0UVZ2"/>
<proteinExistence type="predicted"/>
<sequence length="29" mass="3607">CELFDLFVFNNIANIVYVNLEKRNHRRLR</sequence>
<accession>X0UVZ2</accession>